<evidence type="ECO:0000256" key="8">
    <source>
        <dbReference type="SAM" id="MobiDB-lite"/>
    </source>
</evidence>
<keyword evidence="11" id="KW-1185">Reference proteome</keyword>
<evidence type="ECO:0000256" key="5">
    <source>
        <dbReference type="ARBA" id="ARBA00022840"/>
    </source>
</evidence>
<comment type="catalytic activity">
    <reaction evidence="6">
        <text>ATP + H2O = ADP + phosphate + H(+)</text>
        <dbReference type="Rhea" id="RHEA:13065"/>
        <dbReference type="ChEBI" id="CHEBI:15377"/>
        <dbReference type="ChEBI" id="CHEBI:15378"/>
        <dbReference type="ChEBI" id="CHEBI:30616"/>
        <dbReference type="ChEBI" id="CHEBI:43474"/>
        <dbReference type="ChEBI" id="CHEBI:456216"/>
        <dbReference type="EC" id="3.6.4.13"/>
    </reaction>
</comment>
<dbReference type="GO" id="GO:0003676">
    <property type="term" value="F:nucleic acid binding"/>
    <property type="evidence" value="ECO:0007669"/>
    <property type="project" value="InterPro"/>
</dbReference>
<dbReference type="PROSITE" id="PS00039">
    <property type="entry name" value="DEAD_ATP_HELICASE"/>
    <property type="match status" value="1"/>
</dbReference>
<feature type="compositionally biased region" description="Gly residues" evidence="8">
    <location>
        <begin position="505"/>
        <end position="515"/>
    </location>
</feature>
<evidence type="ECO:0000313" key="11">
    <source>
        <dbReference type="Proteomes" id="UP000095281"/>
    </source>
</evidence>
<keyword evidence="3 7" id="KW-0378">Hydrolase</keyword>
<comment type="similarity">
    <text evidence="7">Belongs to the DEAD box helicase family.</text>
</comment>
<dbReference type="OMA" id="NRHMISR"/>
<evidence type="ECO:0000256" key="7">
    <source>
        <dbReference type="RuleBase" id="RU000492"/>
    </source>
</evidence>
<dbReference type="InterPro" id="IPR000629">
    <property type="entry name" value="RNA-helicase_DEAD-box_CS"/>
</dbReference>
<feature type="region of interest" description="Disordered" evidence="8">
    <location>
        <begin position="489"/>
        <end position="644"/>
    </location>
</feature>
<dbReference type="Pfam" id="PF00271">
    <property type="entry name" value="Helicase_C"/>
    <property type="match status" value="1"/>
</dbReference>
<evidence type="ECO:0000313" key="12">
    <source>
        <dbReference type="WBParaSite" id="MhA1_Contig1997.frz3.gene5"/>
    </source>
</evidence>
<dbReference type="CDD" id="cd18787">
    <property type="entry name" value="SF2_C_DEAD"/>
    <property type="match status" value="1"/>
</dbReference>
<evidence type="ECO:0000259" key="10">
    <source>
        <dbReference type="PROSITE" id="PS51194"/>
    </source>
</evidence>
<dbReference type="AlphaFoldDB" id="A0A1I8BD95"/>
<feature type="compositionally biased region" description="Gly residues" evidence="8">
    <location>
        <begin position="522"/>
        <end position="636"/>
    </location>
</feature>
<dbReference type="CDD" id="cd17966">
    <property type="entry name" value="DEADc_DDX5_DDX17"/>
    <property type="match status" value="1"/>
</dbReference>
<dbReference type="Pfam" id="PF00270">
    <property type="entry name" value="DEAD"/>
    <property type="match status" value="1"/>
</dbReference>
<name>A0A1I8BD95_MELHA</name>
<evidence type="ECO:0000256" key="4">
    <source>
        <dbReference type="ARBA" id="ARBA00022806"/>
    </source>
</evidence>
<protein>
    <recommendedName>
        <fullName evidence="1">RNA helicase</fullName>
        <ecNumber evidence="1">3.6.4.13</ecNumber>
    </recommendedName>
</protein>
<dbReference type="WBParaSite" id="MhA1_Contig1997.frz3.gene5">
    <property type="protein sequence ID" value="MhA1_Contig1997.frz3.gene5"/>
    <property type="gene ID" value="MhA1_Contig1997.frz3.gene5"/>
</dbReference>
<dbReference type="SMART" id="SM00490">
    <property type="entry name" value="HELICc"/>
    <property type="match status" value="1"/>
</dbReference>
<feature type="domain" description="Helicase C-terminal" evidence="10">
    <location>
        <begin position="330"/>
        <end position="478"/>
    </location>
</feature>
<dbReference type="Proteomes" id="UP000095281">
    <property type="component" value="Unplaced"/>
</dbReference>
<keyword evidence="2 7" id="KW-0547">Nucleotide-binding</keyword>
<evidence type="ECO:0000256" key="2">
    <source>
        <dbReference type="ARBA" id="ARBA00022741"/>
    </source>
</evidence>
<evidence type="ECO:0000259" key="9">
    <source>
        <dbReference type="PROSITE" id="PS51192"/>
    </source>
</evidence>
<reference evidence="12" key="1">
    <citation type="submission" date="2016-11" db="UniProtKB">
        <authorList>
            <consortium name="WormBaseParasite"/>
        </authorList>
    </citation>
    <scope>IDENTIFICATION</scope>
</reference>
<dbReference type="PANTHER" id="PTHR47958">
    <property type="entry name" value="ATP-DEPENDENT RNA HELICASE DBP3"/>
    <property type="match status" value="1"/>
</dbReference>
<accession>A0A1I8BD95</accession>
<proteinExistence type="inferred from homology"/>
<dbReference type="SMART" id="SM00487">
    <property type="entry name" value="DEXDc"/>
    <property type="match status" value="1"/>
</dbReference>
<dbReference type="GO" id="GO:0016787">
    <property type="term" value="F:hydrolase activity"/>
    <property type="evidence" value="ECO:0007669"/>
    <property type="project" value="UniProtKB-KW"/>
</dbReference>
<dbReference type="FunFam" id="3.40.50.300:FF:000079">
    <property type="entry name" value="probable ATP-dependent RNA helicase DDX17"/>
    <property type="match status" value="1"/>
</dbReference>
<dbReference type="InterPro" id="IPR027417">
    <property type="entry name" value="P-loop_NTPase"/>
</dbReference>
<keyword evidence="5 7" id="KW-0067">ATP-binding</keyword>
<sequence>MFFSENSYGNSRGGRSQQSSYWGNSSSGFGATNGGGYKGGFNYGKNSDSNSTTLLPISKDNYKPVASVKARAQPEVDRWMIDNAVTVDGENVPCPVLEFEESTFPGEIVNLLLTHFQKPTPIQSISWPVALSGHDLISIAKTGSGKTLGFILPAIIHVKNQPKREMRDGPLVVVLLPTRELALQVEEVAKEYCDVSDLKAVCCYGGASKGPQARDLMYGVDICIATPGRLLDFLDNGTTNMRRCSYFVLDEADRMLDMGFEPQIRRIADQIRPDRQTLMFSATWPKDVRRLAADFHTNPVHLHVGSLDLSANHNILQTVECLEDHQKNNKLFELLDSILAEDDKTKTLIFVETKRKADDLTRWMRQDGWPALCIHGDKEQREREWVLAEFKASRTPILIATDVAARGLDVDDVKFVINFDYPNNSEDYVHRIGRTGRRDRSGTAITFFTPNNAPKARDLIKVLEEANQNVPSRLADFANGTFYEQNGFRSRRGGGDFTGSNSFPVGGGGGHGGSRGQTFGNGDVGYGRGSSRGGGGSRGQSFGNGDGGYSRGSSRGGGGSRGQSFGNGDGGYSRGSSRGGAGSRGQSFGNGGGGDGRGSGRGGGQSFSSGRGGGGTSYNSGGDGGGWDKGSSGGGWDTADASAW</sequence>
<evidence type="ECO:0000256" key="3">
    <source>
        <dbReference type="ARBA" id="ARBA00022801"/>
    </source>
</evidence>
<dbReference type="InterPro" id="IPR014001">
    <property type="entry name" value="Helicase_ATP-bd"/>
</dbReference>
<dbReference type="Gene3D" id="3.40.50.300">
    <property type="entry name" value="P-loop containing nucleotide triphosphate hydrolases"/>
    <property type="match status" value="2"/>
</dbReference>
<feature type="region of interest" description="Disordered" evidence="8">
    <location>
        <begin position="1"/>
        <end position="21"/>
    </location>
</feature>
<dbReference type="InterPro" id="IPR011545">
    <property type="entry name" value="DEAD/DEAH_box_helicase_dom"/>
</dbReference>
<organism evidence="11 12">
    <name type="scientific">Meloidogyne hapla</name>
    <name type="common">Root-knot nematode worm</name>
    <dbReference type="NCBI Taxonomy" id="6305"/>
    <lineage>
        <taxon>Eukaryota</taxon>
        <taxon>Metazoa</taxon>
        <taxon>Ecdysozoa</taxon>
        <taxon>Nematoda</taxon>
        <taxon>Chromadorea</taxon>
        <taxon>Rhabditida</taxon>
        <taxon>Tylenchina</taxon>
        <taxon>Tylenchomorpha</taxon>
        <taxon>Tylenchoidea</taxon>
        <taxon>Meloidogynidae</taxon>
        <taxon>Meloidogyninae</taxon>
        <taxon>Meloidogyne</taxon>
    </lineage>
</organism>
<keyword evidence="4 7" id="KW-0347">Helicase</keyword>
<dbReference type="GO" id="GO:0043186">
    <property type="term" value="C:P granule"/>
    <property type="evidence" value="ECO:0007669"/>
    <property type="project" value="UniProtKB-ARBA"/>
</dbReference>
<dbReference type="PROSITE" id="PS51194">
    <property type="entry name" value="HELICASE_CTER"/>
    <property type="match status" value="1"/>
</dbReference>
<feature type="domain" description="Helicase ATP-binding" evidence="9">
    <location>
        <begin position="127"/>
        <end position="302"/>
    </location>
</feature>
<dbReference type="GO" id="GO:0003724">
    <property type="term" value="F:RNA helicase activity"/>
    <property type="evidence" value="ECO:0007669"/>
    <property type="project" value="UniProtKB-EC"/>
</dbReference>
<dbReference type="PROSITE" id="PS51192">
    <property type="entry name" value="HELICASE_ATP_BIND_1"/>
    <property type="match status" value="1"/>
</dbReference>
<dbReference type="SUPFAM" id="SSF52540">
    <property type="entry name" value="P-loop containing nucleoside triphosphate hydrolases"/>
    <property type="match status" value="1"/>
</dbReference>
<evidence type="ECO:0000256" key="1">
    <source>
        <dbReference type="ARBA" id="ARBA00012552"/>
    </source>
</evidence>
<dbReference type="InterPro" id="IPR001650">
    <property type="entry name" value="Helicase_C-like"/>
</dbReference>
<evidence type="ECO:0000256" key="6">
    <source>
        <dbReference type="ARBA" id="ARBA00047984"/>
    </source>
</evidence>
<dbReference type="EC" id="3.6.4.13" evidence="1"/>
<dbReference type="GO" id="GO:0005524">
    <property type="term" value="F:ATP binding"/>
    <property type="evidence" value="ECO:0007669"/>
    <property type="project" value="UniProtKB-KW"/>
</dbReference>
<dbReference type="FunFam" id="3.40.50.300:FF:000008">
    <property type="entry name" value="ATP-dependent RNA helicase RhlB"/>
    <property type="match status" value="1"/>
</dbReference>